<dbReference type="GO" id="GO:0051287">
    <property type="term" value="F:NAD binding"/>
    <property type="evidence" value="ECO:0007669"/>
    <property type="project" value="InterPro"/>
</dbReference>
<dbReference type="InterPro" id="IPR006140">
    <property type="entry name" value="D-isomer_DH_NAD-bd"/>
</dbReference>
<protein>
    <submittedName>
        <fullName evidence="4">D-3-phosphoglycerate dehydrogenase</fullName>
    </submittedName>
</protein>
<evidence type="ECO:0000256" key="1">
    <source>
        <dbReference type="ARBA" id="ARBA00023002"/>
    </source>
</evidence>
<dbReference type="EMBL" id="AZGF01000010">
    <property type="protein sequence ID" value="KRM12154.1"/>
    <property type="molecule type" value="Genomic_DNA"/>
</dbReference>
<sequence>MSSKNLLVISQITDDQKNVIKKMGINVFGIDDLDVQVSKNEINILYGWNKKIGLDIINADHSSLEWIHAISAGVDSIPMDILSKRNIKLTNASGIHAESISQSVIAFILHFVRGIDNAESNRLNKNWITNENTQPAIISDFDYLIFGTGHIGQQIARLLKSLGGHTTGVNTSGHPAEYFDKTVSIKNVSNQLIHADVIINVMPLTDSTLHYFNYDRFASAKEIFLFINVGRGPVVESKGLIKAINDGTIKHAALDVFEEEPLKSDSPFWTLPNTIITPHNTGVVRHFKNKQMRIFLPNLEQYLKDGTFKSNQVNLNSGY</sequence>
<keyword evidence="2" id="KW-0520">NAD</keyword>
<dbReference type="AlphaFoldDB" id="A0A0R1W3C2"/>
<proteinExistence type="predicted"/>
<name>A0A0R1W3C2_9LACO</name>
<dbReference type="SUPFAM" id="SSF51735">
    <property type="entry name" value="NAD(P)-binding Rossmann-fold domains"/>
    <property type="match status" value="1"/>
</dbReference>
<gene>
    <name evidence="4" type="ORF">FD16_GL000229</name>
</gene>
<evidence type="ECO:0000313" key="5">
    <source>
        <dbReference type="Proteomes" id="UP000051820"/>
    </source>
</evidence>
<dbReference type="Gene3D" id="3.40.50.720">
    <property type="entry name" value="NAD(P)-binding Rossmann-like Domain"/>
    <property type="match status" value="2"/>
</dbReference>
<dbReference type="RefSeq" id="WP_010621376.1">
    <property type="nucleotide sequence ID" value="NZ_AZGF01000010.1"/>
</dbReference>
<reference evidence="4 5" key="1">
    <citation type="journal article" date="2015" name="Genome Announc.">
        <title>Expanding the biotechnology potential of lactobacilli through comparative genomics of 213 strains and associated genera.</title>
        <authorList>
            <person name="Sun Z."/>
            <person name="Harris H.M."/>
            <person name="McCann A."/>
            <person name="Guo C."/>
            <person name="Argimon S."/>
            <person name="Zhang W."/>
            <person name="Yang X."/>
            <person name="Jeffery I.B."/>
            <person name="Cooney J.C."/>
            <person name="Kagawa T.F."/>
            <person name="Liu W."/>
            <person name="Song Y."/>
            <person name="Salvetti E."/>
            <person name="Wrobel A."/>
            <person name="Rasinkangas P."/>
            <person name="Parkhill J."/>
            <person name="Rea M.C."/>
            <person name="O'Sullivan O."/>
            <person name="Ritari J."/>
            <person name="Douillard F.P."/>
            <person name="Paul Ross R."/>
            <person name="Yang R."/>
            <person name="Briner A.E."/>
            <person name="Felis G.E."/>
            <person name="de Vos W.M."/>
            <person name="Barrangou R."/>
            <person name="Klaenhammer T.R."/>
            <person name="Caufield P.W."/>
            <person name="Cui Y."/>
            <person name="Zhang H."/>
            <person name="O'Toole P.W."/>
        </authorList>
    </citation>
    <scope>NUCLEOTIDE SEQUENCE [LARGE SCALE GENOMIC DNA]</scope>
    <source>
        <strain evidence="4 5">DSM 5007</strain>
    </source>
</reference>
<evidence type="ECO:0000259" key="3">
    <source>
        <dbReference type="Pfam" id="PF02826"/>
    </source>
</evidence>
<dbReference type="PANTHER" id="PTHR43333">
    <property type="entry name" value="2-HACID_DH_C DOMAIN-CONTAINING PROTEIN"/>
    <property type="match status" value="1"/>
</dbReference>
<dbReference type="eggNOG" id="COG0111">
    <property type="taxonomic scope" value="Bacteria"/>
</dbReference>
<accession>A0A0R1W3C2</accession>
<feature type="domain" description="D-isomer specific 2-hydroxyacid dehydrogenase NAD-binding" evidence="3">
    <location>
        <begin position="105"/>
        <end position="280"/>
    </location>
</feature>
<keyword evidence="5" id="KW-1185">Reference proteome</keyword>
<dbReference type="STRING" id="1423807.FD16_GL000229"/>
<dbReference type="Pfam" id="PF02826">
    <property type="entry name" value="2-Hacid_dh_C"/>
    <property type="match status" value="1"/>
</dbReference>
<dbReference type="SUPFAM" id="SSF52283">
    <property type="entry name" value="Formate/glycerate dehydrogenase catalytic domain-like"/>
    <property type="match status" value="1"/>
</dbReference>
<dbReference type="PATRIC" id="fig|1423807.3.peg.231"/>
<evidence type="ECO:0000256" key="2">
    <source>
        <dbReference type="ARBA" id="ARBA00023027"/>
    </source>
</evidence>
<dbReference type="OrthoDB" id="9805416at2"/>
<evidence type="ECO:0000313" key="4">
    <source>
        <dbReference type="EMBL" id="KRM12154.1"/>
    </source>
</evidence>
<dbReference type="Proteomes" id="UP000051820">
    <property type="component" value="Unassembled WGS sequence"/>
</dbReference>
<organism evidence="4 5">
    <name type="scientific">Paucilactobacillus suebicus DSM 5007 = KCTC 3549</name>
    <dbReference type="NCBI Taxonomy" id="1423807"/>
    <lineage>
        <taxon>Bacteria</taxon>
        <taxon>Bacillati</taxon>
        <taxon>Bacillota</taxon>
        <taxon>Bacilli</taxon>
        <taxon>Lactobacillales</taxon>
        <taxon>Lactobacillaceae</taxon>
        <taxon>Paucilactobacillus</taxon>
    </lineage>
</organism>
<dbReference type="GO" id="GO:0016616">
    <property type="term" value="F:oxidoreductase activity, acting on the CH-OH group of donors, NAD or NADP as acceptor"/>
    <property type="evidence" value="ECO:0007669"/>
    <property type="project" value="InterPro"/>
</dbReference>
<comment type="caution">
    <text evidence="4">The sequence shown here is derived from an EMBL/GenBank/DDBJ whole genome shotgun (WGS) entry which is preliminary data.</text>
</comment>
<dbReference type="PANTHER" id="PTHR43333:SF1">
    <property type="entry name" value="D-ISOMER SPECIFIC 2-HYDROXYACID DEHYDROGENASE NAD-BINDING DOMAIN-CONTAINING PROTEIN"/>
    <property type="match status" value="1"/>
</dbReference>
<keyword evidence="1" id="KW-0560">Oxidoreductase</keyword>
<dbReference type="InterPro" id="IPR036291">
    <property type="entry name" value="NAD(P)-bd_dom_sf"/>
</dbReference>